<organism evidence="3 4">
    <name type="scientific">Rotaria sordida</name>
    <dbReference type="NCBI Taxonomy" id="392033"/>
    <lineage>
        <taxon>Eukaryota</taxon>
        <taxon>Metazoa</taxon>
        <taxon>Spiralia</taxon>
        <taxon>Gnathifera</taxon>
        <taxon>Rotifera</taxon>
        <taxon>Eurotatoria</taxon>
        <taxon>Bdelloidea</taxon>
        <taxon>Philodinida</taxon>
        <taxon>Philodinidae</taxon>
        <taxon>Rotaria</taxon>
    </lineage>
</organism>
<sequence>IFRWKFAYTAILNEHVRPRLTAFKWEVIKENLNRYKEYREVYLQELNHHKNEKRAQELEKQIDLFNLIYIRRTAQIQYAKKKIEEKDFSWWDKLVNWWNSNPNQDNTEFKFTDSLSTEEKIKLYQAIGYKDDQSSQQLDYPEEYIDIDISLKLNLIEINVWSLIHQNDLQSSFSLSDNGGVSIDNYKNGTCSA</sequence>
<dbReference type="GO" id="GO:0006623">
    <property type="term" value="P:protein targeting to vacuole"/>
    <property type="evidence" value="ECO:0007669"/>
    <property type="project" value="TreeGrafter"/>
</dbReference>
<dbReference type="PANTHER" id="PTHR16166:SF93">
    <property type="entry name" value="INTERMEMBRANE LIPID TRANSFER PROTEIN VPS13"/>
    <property type="match status" value="1"/>
</dbReference>
<dbReference type="InterPro" id="IPR026847">
    <property type="entry name" value="VPS13"/>
</dbReference>
<accession>A0A816D9F3</accession>
<dbReference type="Proteomes" id="UP000663870">
    <property type="component" value="Unassembled WGS sequence"/>
</dbReference>
<dbReference type="PANTHER" id="PTHR16166">
    <property type="entry name" value="VACUOLAR PROTEIN SORTING-ASSOCIATED PROTEIN VPS13"/>
    <property type="match status" value="1"/>
</dbReference>
<feature type="non-terminal residue" evidence="3">
    <location>
        <position position="1"/>
    </location>
</feature>
<name>A0A816D9F3_9BILA</name>
<keyword evidence="4" id="KW-1185">Reference proteome</keyword>
<dbReference type="AlphaFoldDB" id="A0A816D9F3"/>
<evidence type="ECO:0000313" key="4">
    <source>
        <dbReference type="Proteomes" id="UP000663870"/>
    </source>
</evidence>
<reference evidence="3" key="1">
    <citation type="submission" date="2021-02" db="EMBL/GenBank/DDBJ databases">
        <authorList>
            <person name="Nowell W R."/>
        </authorList>
    </citation>
    <scope>NUCLEOTIDE SEQUENCE</scope>
</reference>
<comment type="similarity">
    <text evidence="1">Belongs to the VPS13 family.</text>
</comment>
<dbReference type="Proteomes" id="UP000663854">
    <property type="component" value="Unassembled WGS sequence"/>
</dbReference>
<dbReference type="EMBL" id="CAJNOH010006588">
    <property type="protein sequence ID" value="CAF1436499.1"/>
    <property type="molecule type" value="Genomic_DNA"/>
</dbReference>
<proteinExistence type="inferred from homology"/>
<evidence type="ECO:0000256" key="1">
    <source>
        <dbReference type="ARBA" id="ARBA00006545"/>
    </source>
</evidence>
<comment type="caution">
    <text evidence="3">The sequence shown here is derived from an EMBL/GenBank/DDBJ whole genome shotgun (WGS) entry which is preliminary data.</text>
</comment>
<evidence type="ECO:0000313" key="3">
    <source>
        <dbReference type="EMBL" id="CAF1634377.1"/>
    </source>
</evidence>
<dbReference type="EMBL" id="CAJNOL010008176">
    <property type="protein sequence ID" value="CAF1634377.1"/>
    <property type="molecule type" value="Genomic_DNA"/>
</dbReference>
<gene>
    <name evidence="3" type="ORF">JXQ802_LOCUS52284</name>
    <name evidence="2" type="ORF">PYM288_LOCUS35976</name>
</gene>
<evidence type="ECO:0000313" key="2">
    <source>
        <dbReference type="EMBL" id="CAF1436499.1"/>
    </source>
</evidence>
<dbReference type="GO" id="GO:0045053">
    <property type="term" value="P:protein retention in Golgi apparatus"/>
    <property type="evidence" value="ECO:0007669"/>
    <property type="project" value="TreeGrafter"/>
</dbReference>
<protein>
    <submittedName>
        <fullName evidence="3">Uncharacterized protein</fullName>
    </submittedName>
</protein>